<feature type="non-terminal residue" evidence="1">
    <location>
        <position position="118"/>
    </location>
</feature>
<evidence type="ECO:0000313" key="1">
    <source>
        <dbReference type="EMBL" id="MCI26947.1"/>
    </source>
</evidence>
<protein>
    <submittedName>
        <fullName evidence="1">Uncharacterized protein</fullName>
    </submittedName>
</protein>
<evidence type="ECO:0000313" key="2">
    <source>
        <dbReference type="Proteomes" id="UP000265520"/>
    </source>
</evidence>
<sequence>MSWWAMVAIMINKNISLGVPPGYLSSLKHSIDLPFSLEPDASVLSEHISATLLFVVPPDLPLGFDGLMGPPVMAATNGLLPGFLPSSPLSASLSSITSTLFLGDVFSDRFPLGIRFFL</sequence>
<accession>A0A392QSI4</accession>
<comment type="caution">
    <text evidence="1">The sequence shown here is derived from an EMBL/GenBank/DDBJ whole genome shotgun (WGS) entry which is preliminary data.</text>
</comment>
<name>A0A392QSI4_9FABA</name>
<proteinExistence type="predicted"/>
<dbReference type="EMBL" id="LXQA010156352">
    <property type="protein sequence ID" value="MCI26947.1"/>
    <property type="molecule type" value="Genomic_DNA"/>
</dbReference>
<keyword evidence="2" id="KW-1185">Reference proteome</keyword>
<organism evidence="1 2">
    <name type="scientific">Trifolium medium</name>
    <dbReference type="NCBI Taxonomy" id="97028"/>
    <lineage>
        <taxon>Eukaryota</taxon>
        <taxon>Viridiplantae</taxon>
        <taxon>Streptophyta</taxon>
        <taxon>Embryophyta</taxon>
        <taxon>Tracheophyta</taxon>
        <taxon>Spermatophyta</taxon>
        <taxon>Magnoliopsida</taxon>
        <taxon>eudicotyledons</taxon>
        <taxon>Gunneridae</taxon>
        <taxon>Pentapetalae</taxon>
        <taxon>rosids</taxon>
        <taxon>fabids</taxon>
        <taxon>Fabales</taxon>
        <taxon>Fabaceae</taxon>
        <taxon>Papilionoideae</taxon>
        <taxon>50 kb inversion clade</taxon>
        <taxon>NPAAA clade</taxon>
        <taxon>Hologalegina</taxon>
        <taxon>IRL clade</taxon>
        <taxon>Trifolieae</taxon>
        <taxon>Trifolium</taxon>
    </lineage>
</organism>
<dbReference type="AlphaFoldDB" id="A0A392QSI4"/>
<reference evidence="1 2" key="1">
    <citation type="journal article" date="2018" name="Front. Plant Sci.">
        <title>Red Clover (Trifolium pratense) and Zigzag Clover (T. medium) - A Picture of Genomic Similarities and Differences.</title>
        <authorList>
            <person name="Dluhosova J."/>
            <person name="Istvanek J."/>
            <person name="Nedelnik J."/>
            <person name="Repkova J."/>
        </authorList>
    </citation>
    <scope>NUCLEOTIDE SEQUENCE [LARGE SCALE GENOMIC DNA]</scope>
    <source>
        <strain evidence="2">cv. 10/8</strain>
        <tissue evidence="1">Leaf</tissue>
    </source>
</reference>
<dbReference type="Proteomes" id="UP000265520">
    <property type="component" value="Unassembled WGS sequence"/>
</dbReference>